<feature type="binding site" evidence="2">
    <location>
        <position position="8"/>
    </location>
    <ligand>
        <name>Zn(2+)</name>
        <dbReference type="ChEBI" id="CHEBI:29105"/>
        <label>1</label>
    </ligand>
</feature>
<dbReference type="GO" id="GO:0046872">
    <property type="term" value="F:metal ion binding"/>
    <property type="evidence" value="ECO:0007669"/>
    <property type="project" value="UniProtKB-KW"/>
</dbReference>
<feature type="binding site" evidence="2">
    <location>
        <position position="8"/>
    </location>
    <ligand>
        <name>Zn(2+)</name>
        <dbReference type="ChEBI" id="CHEBI:29105"/>
        <label>2</label>
    </ligand>
</feature>
<dbReference type="KEGG" id="nmes:H9L09_01765"/>
<accession>A0A7G9RCB5</accession>
<dbReference type="Gene3D" id="3.30.1360.130">
    <property type="entry name" value="Dipeptide transport protein"/>
    <property type="match status" value="1"/>
</dbReference>
<feature type="binding site" evidence="2">
    <location>
        <position position="104"/>
    </location>
    <ligand>
        <name>Zn(2+)</name>
        <dbReference type="ChEBI" id="CHEBI:29105"/>
        <label>2</label>
    </ligand>
</feature>
<feature type="binding site" evidence="2">
    <location>
        <position position="10"/>
    </location>
    <ligand>
        <name>Zn(2+)</name>
        <dbReference type="ChEBI" id="CHEBI:29105"/>
        <label>1</label>
    </ligand>
</feature>
<proteinExistence type="predicted"/>
<dbReference type="InterPro" id="IPR036177">
    <property type="entry name" value="Peptidase_M55_sf"/>
</dbReference>
<sequence length="273" mass="29064">MKIFISSDMEGTAGVVDWDQCMAGGATYPYYTDLLTQEINAAIEGAQAAGATEFLVNDAHSKMANLRPDALAGRASYLSGRYKPMYMMQGLDDSFDAIFLVSYHGSMGSEGSVLSHTYFPLAFAEVTIDGVVAGEAGINSLVARAYGVPIVLVTGDTTTAEETRRFCPDIRAAVVKKSVSRFSAESLHPAAAQELIREEARLAVQDLPTVEPGSGAPVTLAISFRSSDYCELAARIAGVERTGALAARITGTDPLAIYRTFITVVLLCRGLVE</sequence>
<keyword evidence="2" id="KW-0862">Zinc</keyword>
<gene>
    <name evidence="3" type="ORF">H9L09_01765</name>
</gene>
<dbReference type="Gene3D" id="3.40.50.10780">
    <property type="entry name" value="Dipeptide transport protein"/>
    <property type="match status" value="1"/>
</dbReference>
<dbReference type="Proteomes" id="UP000515947">
    <property type="component" value="Chromosome"/>
</dbReference>
<evidence type="ECO:0000256" key="2">
    <source>
        <dbReference type="PIRSR" id="PIRSR015853-2"/>
    </source>
</evidence>
<dbReference type="PIRSF" id="PIRSF015853">
    <property type="entry name" value="Pep_DppA"/>
    <property type="match status" value="1"/>
</dbReference>
<evidence type="ECO:0000313" key="4">
    <source>
        <dbReference type="Proteomes" id="UP000515947"/>
    </source>
</evidence>
<feature type="active site" description="Nucleophile" evidence="1">
    <location>
        <position position="116"/>
    </location>
</feature>
<feature type="binding site" evidence="2">
    <location>
        <position position="135"/>
    </location>
    <ligand>
        <name>Zn(2+)</name>
        <dbReference type="ChEBI" id="CHEBI:29105"/>
        <label>2</label>
    </ligand>
</feature>
<evidence type="ECO:0000313" key="3">
    <source>
        <dbReference type="EMBL" id="QNN53240.1"/>
    </source>
</evidence>
<evidence type="ECO:0000256" key="1">
    <source>
        <dbReference type="PIRSR" id="PIRSR015853-1"/>
    </source>
</evidence>
<protein>
    <submittedName>
        <fullName evidence="3">M55 family metallopeptidase</fullName>
    </submittedName>
</protein>
<organism evidence="3 4">
    <name type="scientific">Nocardioides mesophilus</name>
    <dbReference type="NCBI Taxonomy" id="433659"/>
    <lineage>
        <taxon>Bacteria</taxon>
        <taxon>Bacillati</taxon>
        <taxon>Actinomycetota</taxon>
        <taxon>Actinomycetes</taxon>
        <taxon>Propionibacteriales</taxon>
        <taxon>Nocardioidaceae</taxon>
        <taxon>Nocardioides</taxon>
    </lineage>
</organism>
<dbReference type="CDD" id="cd08663">
    <property type="entry name" value="DAP_dppA_1"/>
    <property type="match status" value="1"/>
</dbReference>
<reference evidence="3 4" key="1">
    <citation type="submission" date="2020-08" db="EMBL/GenBank/DDBJ databases">
        <title>Genome sequence of Nocardioides mesophilus KACC 16243T.</title>
        <authorList>
            <person name="Hyun D.-W."/>
            <person name="Bae J.-W."/>
        </authorList>
    </citation>
    <scope>NUCLEOTIDE SEQUENCE [LARGE SCALE GENOMIC DNA]</scope>
    <source>
        <strain evidence="3 4">KACC 16243</strain>
    </source>
</reference>
<dbReference type="InterPro" id="IPR007035">
    <property type="entry name" value="Peptidase_M55"/>
</dbReference>
<dbReference type="InterPro" id="IPR027476">
    <property type="entry name" value="DppA_N"/>
</dbReference>
<dbReference type="EMBL" id="CP060713">
    <property type="protein sequence ID" value="QNN53240.1"/>
    <property type="molecule type" value="Genomic_DNA"/>
</dbReference>
<keyword evidence="2" id="KW-0479">Metal-binding</keyword>
<dbReference type="AlphaFoldDB" id="A0A7G9RCB5"/>
<dbReference type="RefSeq" id="WP_187579082.1">
    <property type="nucleotide sequence ID" value="NZ_CP060713.1"/>
</dbReference>
<keyword evidence="4" id="KW-1185">Reference proteome</keyword>
<name>A0A7G9RCB5_9ACTN</name>
<dbReference type="Pfam" id="PF04951">
    <property type="entry name" value="Peptidase_M55"/>
    <property type="match status" value="1"/>
</dbReference>
<dbReference type="SUPFAM" id="SSF63992">
    <property type="entry name" value="Dipeptide transport protein"/>
    <property type="match status" value="1"/>
</dbReference>
<feature type="binding site" evidence="2">
    <location>
        <position position="60"/>
    </location>
    <ligand>
        <name>Zn(2+)</name>
        <dbReference type="ChEBI" id="CHEBI:29105"/>
        <label>2</label>
    </ligand>
</feature>